<name>A0ABD4TJN1_9EURY</name>
<reference evidence="2 3" key="1">
    <citation type="submission" date="2019-08" db="EMBL/GenBank/DDBJ databases">
        <authorList>
            <person name="Chen S.-C."/>
            <person name="Lai M.-C."/>
            <person name="You Y.-T."/>
        </authorList>
    </citation>
    <scope>NUCLEOTIDE SEQUENCE [LARGE SCALE GENOMIC DNA]</scope>
    <source>
        <strain evidence="2 3">P2F9704a</strain>
    </source>
</reference>
<evidence type="ECO:0000313" key="3">
    <source>
        <dbReference type="Proteomes" id="UP001524383"/>
    </source>
</evidence>
<dbReference type="AlphaFoldDB" id="A0ABD4TJN1"/>
<organism evidence="2 3">
    <name type="scientific">Methanocalculus taiwanensis</name>
    <dbReference type="NCBI Taxonomy" id="106207"/>
    <lineage>
        <taxon>Archaea</taxon>
        <taxon>Methanobacteriati</taxon>
        <taxon>Methanobacteriota</taxon>
        <taxon>Stenosarchaea group</taxon>
        <taxon>Methanomicrobia</taxon>
        <taxon>Methanomicrobiales</taxon>
        <taxon>Methanocalculaceae</taxon>
        <taxon>Methanocalculus</taxon>
    </lineage>
</organism>
<sequence length="86" mass="9572">MAVSILSFYQEGCMGCLEQEPINAEVSANMSVSIESIDAKEHPEYIKTYGLKVTPTTVILVDGSMVEKVEGVLHQEEFCDLLKKYL</sequence>
<feature type="domain" description="Thioredoxin" evidence="1">
    <location>
        <begin position="5"/>
        <end position="83"/>
    </location>
</feature>
<protein>
    <submittedName>
        <fullName evidence="2">Thioredoxin family protein</fullName>
    </submittedName>
</protein>
<dbReference type="InterPro" id="IPR013766">
    <property type="entry name" value="Thioredoxin_domain"/>
</dbReference>
<dbReference type="RefSeq" id="WP_255331963.1">
    <property type="nucleotide sequence ID" value="NZ_VOTZ01000005.1"/>
</dbReference>
<dbReference type="Pfam" id="PF00085">
    <property type="entry name" value="Thioredoxin"/>
    <property type="match status" value="1"/>
</dbReference>
<dbReference type="Proteomes" id="UP001524383">
    <property type="component" value="Unassembled WGS sequence"/>
</dbReference>
<evidence type="ECO:0000259" key="1">
    <source>
        <dbReference type="Pfam" id="PF00085"/>
    </source>
</evidence>
<evidence type="ECO:0000313" key="2">
    <source>
        <dbReference type="EMBL" id="MCQ1538030.1"/>
    </source>
</evidence>
<dbReference type="InterPro" id="IPR036249">
    <property type="entry name" value="Thioredoxin-like_sf"/>
</dbReference>
<proteinExistence type="predicted"/>
<keyword evidence="3" id="KW-1185">Reference proteome</keyword>
<dbReference type="Gene3D" id="3.40.30.10">
    <property type="entry name" value="Glutaredoxin"/>
    <property type="match status" value="1"/>
</dbReference>
<dbReference type="CDD" id="cd02947">
    <property type="entry name" value="TRX_family"/>
    <property type="match status" value="1"/>
</dbReference>
<gene>
    <name evidence="2" type="ORF">FTO68_03365</name>
</gene>
<dbReference type="EMBL" id="VOTZ01000005">
    <property type="protein sequence ID" value="MCQ1538030.1"/>
    <property type="molecule type" value="Genomic_DNA"/>
</dbReference>
<dbReference type="SUPFAM" id="SSF52833">
    <property type="entry name" value="Thioredoxin-like"/>
    <property type="match status" value="1"/>
</dbReference>
<comment type="caution">
    <text evidence="2">The sequence shown here is derived from an EMBL/GenBank/DDBJ whole genome shotgun (WGS) entry which is preliminary data.</text>
</comment>
<accession>A0ABD4TJN1</accession>